<feature type="signal peptide" evidence="1">
    <location>
        <begin position="1"/>
        <end position="20"/>
    </location>
</feature>
<name>A0A3N2DQE5_9GAMM</name>
<dbReference type="EMBL" id="RKHR01000004">
    <property type="protein sequence ID" value="ROS02064.1"/>
    <property type="molecule type" value="Genomic_DNA"/>
</dbReference>
<dbReference type="Gene3D" id="2.40.160.10">
    <property type="entry name" value="Porin"/>
    <property type="match status" value="1"/>
</dbReference>
<dbReference type="Pfam" id="PF07396">
    <property type="entry name" value="Porin_O_P"/>
    <property type="match status" value="1"/>
</dbReference>
<dbReference type="OrthoDB" id="9807854at2"/>
<evidence type="ECO:0000256" key="1">
    <source>
        <dbReference type="SAM" id="SignalP"/>
    </source>
</evidence>
<feature type="chain" id="PRO_5017938022" evidence="1">
    <location>
        <begin position="21"/>
        <end position="370"/>
    </location>
</feature>
<dbReference type="SUPFAM" id="SSF56935">
    <property type="entry name" value="Porins"/>
    <property type="match status" value="1"/>
</dbReference>
<keyword evidence="3" id="KW-1185">Reference proteome</keyword>
<reference evidence="2 3" key="1">
    <citation type="submission" date="2018-11" db="EMBL/GenBank/DDBJ databases">
        <title>Genomic Encyclopedia of Type Strains, Phase IV (KMG-IV): sequencing the most valuable type-strain genomes for metagenomic binning, comparative biology and taxonomic classification.</title>
        <authorList>
            <person name="Goeker M."/>
        </authorList>
    </citation>
    <scope>NUCLEOTIDE SEQUENCE [LARGE SCALE GENOMIC DNA]</scope>
    <source>
        <strain evidence="2 3">DSM 100316</strain>
    </source>
</reference>
<organism evidence="2 3">
    <name type="scientific">Sinobacterium caligoides</name>
    <dbReference type="NCBI Taxonomy" id="933926"/>
    <lineage>
        <taxon>Bacteria</taxon>
        <taxon>Pseudomonadati</taxon>
        <taxon>Pseudomonadota</taxon>
        <taxon>Gammaproteobacteria</taxon>
        <taxon>Cellvibrionales</taxon>
        <taxon>Spongiibacteraceae</taxon>
        <taxon>Sinobacterium</taxon>
    </lineage>
</organism>
<accession>A0A3N2DQE5</accession>
<sequence length="370" mass="40136">MKQPLFATTILLLAINEATAGTVSSAGDDLIINTKGNLSVKTADNSKSFAIGGRLQWDYDATESKDNEKKTDDFDVRRARIYVKGHVNDWGYKAQFNVAESDGAKGGSAEDLYINYSGFGSAANIKVGKQSEPFGLESTTSSKDISALERSALTEFYAPSRAAGVQLHGKGSNWTYGVGLFESDGDGSNDVEHTALTGRVTFAALHTEQALLHVGASFSSRDAEESADEVDSYGLEFGAAFGPLHLQSEYFASEIGSQDYDGYYLQAGWIITGESRPYKNGVFSRVKPKGPLGAWELVARYEDGDGKYSDIGLESEQRYNGKQYTVGLNYYATKNTRLGLSYMDGEADNAESGGTRFAGNELRGRFQFAF</sequence>
<dbReference type="InterPro" id="IPR010870">
    <property type="entry name" value="Porin_O/P"/>
</dbReference>
<dbReference type="RefSeq" id="WP_123712801.1">
    <property type="nucleotide sequence ID" value="NZ_RKHR01000004.1"/>
</dbReference>
<evidence type="ECO:0000313" key="3">
    <source>
        <dbReference type="Proteomes" id="UP000275394"/>
    </source>
</evidence>
<dbReference type="AlphaFoldDB" id="A0A3N2DQE5"/>
<proteinExistence type="predicted"/>
<dbReference type="InterPro" id="IPR023614">
    <property type="entry name" value="Porin_dom_sf"/>
</dbReference>
<gene>
    <name evidence="2" type="ORF">EDC56_2515</name>
</gene>
<keyword evidence="1" id="KW-0732">Signal</keyword>
<dbReference type="Proteomes" id="UP000275394">
    <property type="component" value="Unassembled WGS sequence"/>
</dbReference>
<comment type="caution">
    <text evidence="2">The sequence shown here is derived from an EMBL/GenBank/DDBJ whole genome shotgun (WGS) entry which is preliminary data.</text>
</comment>
<protein>
    <submittedName>
        <fullName evidence="2">Phosphate-selective porin OprO/OprP</fullName>
    </submittedName>
</protein>
<evidence type="ECO:0000313" key="2">
    <source>
        <dbReference type="EMBL" id="ROS02064.1"/>
    </source>
</evidence>